<dbReference type="Proteomes" id="UP000239990">
    <property type="component" value="Unassembled WGS sequence"/>
</dbReference>
<dbReference type="Gene3D" id="3.40.190.150">
    <property type="entry name" value="Bordetella uptake gene, domain 1"/>
    <property type="match status" value="1"/>
</dbReference>
<dbReference type="Pfam" id="PF03401">
    <property type="entry name" value="TctC"/>
    <property type="match status" value="1"/>
</dbReference>
<evidence type="ECO:0000313" key="4">
    <source>
        <dbReference type="Proteomes" id="UP000239990"/>
    </source>
</evidence>
<comment type="caution">
    <text evidence="3">The sequence shown here is derived from an EMBL/GenBank/DDBJ whole genome shotgun (WGS) entry which is preliminary data.</text>
</comment>
<dbReference type="OrthoDB" id="8678477at2"/>
<dbReference type="PANTHER" id="PTHR42928:SF5">
    <property type="entry name" value="BLR1237 PROTEIN"/>
    <property type="match status" value="1"/>
</dbReference>
<dbReference type="InterPro" id="IPR005064">
    <property type="entry name" value="BUG"/>
</dbReference>
<dbReference type="PANTHER" id="PTHR42928">
    <property type="entry name" value="TRICARBOXYLATE-BINDING PROTEIN"/>
    <property type="match status" value="1"/>
</dbReference>
<evidence type="ECO:0000256" key="1">
    <source>
        <dbReference type="ARBA" id="ARBA00006987"/>
    </source>
</evidence>
<evidence type="ECO:0000313" key="3">
    <source>
        <dbReference type="EMBL" id="PPA72801.1"/>
    </source>
</evidence>
<protein>
    <submittedName>
        <fullName evidence="3">Tripartite tricarboxylate transporter substrate binding protein</fullName>
    </submittedName>
</protein>
<gene>
    <name evidence="3" type="ORF">C4E15_28835</name>
</gene>
<dbReference type="EMBL" id="PREU01000020">
    <property type="protein sequence ID" value="PPA72801.1"/>
    <property type="molecule type" value="Genomic_DNA"/>
</dbReference>
<dbReference type="SUPFAM" id="SSF53850">
    <property type="entry name" value="Periplasmic binding protein-like II"/>
    <property type="match status" value="1"/>
</dbReference>
<dbReference type="InterPro" id="IPR006311">
    <property type="entry name" value="TAT_signal"/>
</dbReference>
<dbReference type="PIRSF" id="PIRSF017082">
    <property type="entry name" value="YflP"/>
    <property type="match status" value="1"/>
</dbReference>
<name>A0A2S5GIQ8_9BURK</name>
<dbReference type="CDD" id="cd13578">
    <property type="entry name" value="PBP2_Bug27"/>
    <property type="match status" value="1"/>
</dbReference>
<dbReference type="Gene3D" id="3.40.190.10">
    <property type="entry name" value="Periplasmic binding protein-like II"/>
    <property type="match status" value="1"/>
</dbReference>
<dbReference type="RefSeq" id="WP_046807067.1">
    <property type="nucleotide sequence ID" value="NZ_PREU01000020.1"/>
</dbReference>
<dbReference type="InterPro" id="IPR042100">
    <property type="entry name" value="Bug_dom1"/>
</dbReference>
<reference evidence="3 4" key="1">
    <citation type="submission" date="2018-02" db="EMBL/GenBank/DDBJ databases">
        <title>Draft Genome of Achromobacter spanius stain 6.</title>
        <authorList>
            <person name="Gunasekera T.S."/>
            <person name="Radwan O."/>
            <person name="Ruiz O.N."/>
        </authorList>
    </citation>
    <scope>NUCLEOTIDE SEQUENCE [LARGE SCALE GENOMIC DNA]</scope>
    <source>
        <strain evidence="3 4">6</strain>
    </source>
</reference>
<proteinExistence type="inferred from homology"/>
<comment type="similarity">
    <text evidence="1">Belongs to the UPF0065 (bug) family.</text>
</comment>
<accession>A0A2S5GIQ8</accession>
<feature type="signal peptide" evidence="2">
    <location>
        <begin position="1"/>
        <end position="25"/>
    </location>
</feature>
<keyword evidence="2" id="KW-0732">Signal</keyword>
<organism evidence="3 4">
    <name type="scientific">Achromobacter spanius</name>
    <dbReference type="NCBI Taxonomy" id="217203"/>
    <lineage>
        <taxon>Bacteria</taxon>
        <taxon>Pseudomonadati</taxon>
        <taxon>Pseudomonadota</taxon>
        <taxon>Betaproteobacteria</taxon>
        <taxon>Burkholderiales</taxon>
        <taxon>Alcaligenaceae</taxon>
        <taxon>Achromobacter</taxon>
    </lineage>
</organism>
<feature type="chain" id="PRO_5015424937" evidence="2">
    <location>
        <begin position="26"/>
        <end position="334"/>
    </location>
</feature>
<evidence type="ECO:0000256" key="2">
    <source>
        <dbReference type="SAM" id="SignalP"/>
    </source>
</evidence>
<dbReference type="PROSITE" id="PS51318">
    <property type="entry name" value="TAT"/>
    <property type="match status" value="1"/>
</dbReference>
<dbReference type="AlphaFoldDB" id="A0A2S5GIQ8"/>
<sequence>MDVSKRHFLGGAAALCLSPLVPAWAQQAGASAGGNAANWPTRPVRIIVPYPPGGSSDIIARILAPRLSDALKQTVVVENKPGANGNLGAGLVVQSAAEGHTVLLCDVGALAISPSVYTKLSFDPSKDLRAVSMLAYSPHVLAVHPDVPAKTVQELVDLSKKQRLNFAVTAIGSAPHLAAVAVQQATGAQWEYVPYKGGSQAVTDTIGGQTQIIMNGLLATLPHIKAGKLRPIAISKGERMQLVPDIPTISEQGVKGFESGTWQGVMAPVTTTDPVAERLAVLLAQIVNQPDVKAQLNEQGAEIVTRNPAELTQFFNSERARWAKVVKSADIRLD</sequence>